<accession>A0A0F8VSZ8</accession>
<name>A0A0F8VSZ8_9ZZZZ</name>
<reference evidence="1" key="1">
    <citation type="journal article" date="2015" name="Nature">
        <title>Complex archaea that bridge the gap between prokaryotes and eukaryotes.</title>
        <authorList>
            <person name="Spang A."/>
            <person name="Saw J.H."/>
            <person name="Jorgensen S.L."/>
            <person name="Zaremba-Niedzwiedzka K."/>
            <person name="Martijn J."/>
            <person name="Lind A.E."/>
            <person name="van Eijk R."/>
            <person name="Schleper C."/>
            <person name="Guy L."/>
            <person name="Ettema T.J."/>
        </authorList>
    </citation>
    <scope>NUCLEOTIDE SEQUENCE</scope>
</reference>
<dbReference type="AlphaFoldDB" id="A0A0F8VSZ8"/>
<comment type="caution">
    <text evidence="1">The sequence shown here is derived from an EMBL/GenBank/DDBJ whole genome shotgun (WGS) entry which is preliminary data.</text>
</comment>
<dbReference type="EMBL" id="LAZR01069585">
    <property type="protein sequence ID" value="KKK47427.1"/>
    <property type="molecule type" value="Genomic_DNA"/>
</dbReference>
<sequence length="171" mass="20600">MVVNYKNKEWLKDKYIKEMKTMRTIAKECKVSEATILNWLRKFKIKTRNHSEAGKLMKTNRGWFRKGNQNWLGRHHTNKSKIKMSKSQKAREINNKNENNPMWKGDNVGYGALHIWINKNKEKTGICSICNEIRYTDWGNKDHQYKRDINDYFEVCHSCHKIYDKKRGFIR</sequence>
<organism evidence="1">
    <name type="scientific">marine sediment metagenome</name>
    <dbReference type="NCBI Taxonomy" id="412755"/>
    <lineage>
        <taxon>unclassified sequences</taxon>
        <taxon>metagenomes</taxon>
        <taxon>ecological metagenomes</taxon>
    </lineage>
</organism>
<gene>
    <name evidence="1" type="ORF">LCGC14_3155300</name>
</gene>
<dbReference type="Gene3D" id="1.10.10.60">
    <property type="entry name" value="Homeodomain-like"/>
    <property type="match status" value="1"/>
</dbReference>
<protein>
    <submittedName>
        <fullName evidence="1">Uncharacterized protein</fullName>
    </submittedName>
</protein>
<proteinExistence type="predicted"/>
<evidence type="ECO:0000313" key="1">
    <source>
        <dbReference type="EMBL" id="KKK47427.1"/>
    </source>
</evidence>